<comment type="function">
    <text evidence="1">This protein promotes the GTP-dependent binding of aminoacyl-tRNA to the A-site of ribosomes during protein biosynthesis.</text>
</comment>
<organism evidence="19 20">
    <name type="scientific">Tenebrio molitor</name>
    <name type="common">Yellow mealworm beetle</name>
    <dbReference type="NCBI Taxonomy" id="7067"/>
    <lineage>
        <taxon>Eukaryota</taxon>
        <taxon>Metazoa</taxon>
        <taxon>Ecdysozoa</taxon>
        <taxon>Arthropoda</taxon>
        <taxon>Hexapoda</taxon>
        <taxon>Insecta</taxon>
        <taxon>Pterygota</taxon>
        <taxon>Neoptera</taxon>
        <taxon>Endopterygota</taxon>
        <taxon>Coleoptera</taxon>
        <taxon>Polyphaga</taxon>
        <taxon>Cucujiformia</taxon>
        <taxon>Tenebrionidae</taxon>
        <taxon>Tenebrio</taxon>
    </lineage>
</organism>
<evidence type="ECO:0000313" key="19">
    <source>
        <dbReference type="EMBL" id="KAH0815034.1"/>
    </source>
</evidence>
<feature type="region of interest" description="Disordered" evidence="15">
    <location>
        <begin position="2083"/>
        <end position="2171"/>
    </location>
</feature>
<dbReference type="GO" id="GO:0008270">
    <property type="term" value="F:zinc ion binding"/>
    <property type="evidence" value="ECO:0007669"/>
    <property type="project" value="UniProtKB-KW"/>
</dbReference>
<dbReference type="PROSITE" id="PS00301">
    <property type="entry name" value="G_TR_1"/>
    <property type="match status" value="1"/>
</dbReference>
<feature type="region of interest" description="Disordered" evidence="15">
    <location>
        <begin position="1988"/>
        <end position="2066"/>
    </location>
</feature>
<evidence type="ECO:0000313" key="20">
    <source>
        <dbReference type="Proteomes" id="UP000719412"/>
    </source>
</evidence>
<dbReference type="FunFam" id="2.40.30.10:FF:000003">
    <property type="entry name" value="Elongation factor 1-alpha"/>
    <property type="match status" value="1"/>
</dbReference>
<dbReference type="PANTHER" id="PTHR23115">
    <property type="entry name" value="TRANSLATION FACTOR"/>
    <property type="match status" value="1"/>
</dbReference>
<feature type="domain" description="Tr-type G" evidence="18">
    <location>
        <begin position="1380"/>
        <end position="1617"/>
    </location>
</feature>
<feature type="coiled-coil region" evidence="14">
    <location>
        <begin position="1283"/>
        <end position="1335"/>
    </location>
</feature>
<dbReference type="Gene3D" id="2.40.30.10">
    <property type="entry name" value="Translation factors"/>
    <property type="match status" value="2"/>
</dbReference>
<reference evidence="19" key="1">
    <citation type="journal article" date="2020" name="J Insects Food Feed">
        <title>The yellow mealworm (Tenebrio molitor) genome: a resource for the emerging insects as food and feed industry.</title>
        <authorList>
            <person name="Eriksson T."/>
            <person name="Andere A."/>
            <person name="Kelstrup H."/>
            <person name="Emery V."/>
            <person name="Picard C."/>
        </authorList>
    </citation>
    <scope>NUCLEOTIDE SEQUENCE</scope>
    <source>
        <strain evidence="19">Stoneville</strain>
        <tissue evidence="19">Whole head</tissue>
    </source>
</reference>
<keyword evidence="5" id="KW-0597">Phosphoprotein</keyword>
<dbReference type="SUPFAM" id="SSF54171">
    <property type="entry name" value="DNA-binding domain"/>
    <property type="match status" value="1"/>
</dbReference>
<keyword evidence="11" id="KW-0648">Protein biosynthesis</keyword>
<dbReference type="CDD" id="cd01883">
    <property type="entry name" value="EF1_alpha"/>
    <property type="match status" value="1"/>
</dbReference>
<keyword evidence="20" id="KW-1185">Reference proteome</keyword>
<dbReference type="InterPro" id="IPR009000">
    <property type="entry name" value="Transl_B-barrel_sf"/>
</dbReference>
<dbReference type="InterPro" id="IPR011011">
    <property type="entry name" value="Znf_FYVE_PHD"/>
</dbReference>
<dbReference type="NCBIfam" id="TIGR00483">
    <property type="entry name" value="EF-1_alpha"/>
    <property type="match status" value="1"/>
</dbReference>
<dbReference type="InterPro" id="IPR054696">
    <property type="entry name" value="GTP-eEF1A_C"/>
</dbReference>
<evidence type="ECO:0000256" key="15">
    <source>
        <dbReference type="SAM" id="MobiDB-lite"/>
    </source>
</evidence>
<reference evidence="19" key="2">
    <citation type="submission" date="2021-08" db="EMBL/GenBank/DDBJ databases">
        <authorList>
            <person name="Eriksson T."/>
        </authorList>
    </citation>
    <scope>NUCLEOTIDE SEQUENCE</scope>
    <source>
        <strain evidence="19">Stoneville</strain>
        <tissue evidence="19">Whole head</tissue>
    </source>
</reference>
<dbReference type="Gene3D" id="1.10.287.1490">
    <property type="match status" value="1"/>
</dbReference>
<evidence type="ECO:0000256" key="10">
    <source>
        <dbReference type="ARBA" id="ARBA00022833"/>
    </source>
</evidence>
<dbReference type="NCBIfam" id="NF008969">
    <property type="entry name" value="PRK12317.1"/>
    <property type="match status" value="1"/>
</dbReference>
<feature type="domain" description="C2H2-type" evidence="16">
    <location>
        <begin position="1938"/>
        <end position="1963"/>
    </location>
</feature>
<feature type="region of interest" description="Disordered" evidence="15">
    <location>
        <begin position="571"/>
        <end position="591"/>
    </location>
</feature>
<evidence type="ECO:0000256" key="7">
    <source>
        <dbReference type="ARBA" id="ARBA00022741"/>
    </source>
</evidence>
<dbReference type="FunFam" id="3.40.50.300:FF:000090">
    <property type="entry name" value="Elongation factor 1-alpha"/>
    <property type="match status" value="1"/>
</dbReference>
<accession>A0A8J6LAR4</accession>
<evidence type="ECO:0000256" key="5">
    <source>
        <dbReference type="ARBA" id="ARBA00022553"/>
    </source>
</evidence>
<feature type="region of interest" description="Disordered" evidence="15">
    <location>
        <begin position="1895"/>
        <end position="1923"/>
    </location>
</feature>
<keyword evidence="12" id="KW-0342">GTP-binding</keyword>
<feature type="compositionally biased region" description="Polar residues" evidence="15">
    <location>
        <begin position="2117"/>
        <end position="2133"/>
    </location>
</feature>
<dbReference type="CDD" id="cd03693">
    <property type="entry name" value="EF1_alpha_II"/>
    <property type="match status" value="1"/>
</dbReference>
<comment type="caution">
    <text evidence="19">The sequence shown here is derived from an EMBL/GenBank/DDBJ whole genome shotgun (WGS) entry which is preliminary data.</text>
</comment>
<protein>
    <recommendedName>
        <fullName evidence="21">Elongation factor 1-alpha</fullName>
    </recommendedName>
</protein>
<dbReference type="PROSITE" id="PS51722">
    <property type="entry name" value="G_TR_2"/>
    <property type="match status" value="1"/>
</dbReference>
<dbReference type="SUPFAM" id="SSF52540">
    <property type="entry name" value="P-loop containing nucleoside triphosphate hydrolases"/>
    <property type="match status" value="1"/>
</dbReference>
<keyword evidence="10" id="KW-0862">Zinc</keyword>
<dbReference type="Gene3D" id="3.30.40.10">
    <property type="entry name" value="Zinc/RING finger domain, C3HC4 (zinc finger)"/>
    <property type="match status" value="1"/>
</dbReference>
<evidence type="ECO:0000256" key="9">
    <source>
        <dbReference type="ARBA" id="ARBA00022771"/>
    </source>
</evidence>
<gene>
    <name evidence="19" type="ORF">GEV33_007756</name>
</gene>
<evidence type="ECO:0000256" key="8">
    <source>
        <dbReference type="ARBA" id="ARBA00022768"/>
    </source>
</evidence>
<feature type="region of interest" description="Disordered" evidence="15">
    <location>
        <begin position="1227"/>
        <end position="1261"/>
    </location>
</feature>
<dbReference type="SUPFAM" id="SSF50447">
    <property type="entry name" value="Translation proteins"/>
    <property type="match status" value="1"/>
</dbReference>
<evidence type="ECO:0000256" key="3">
    <source>
        <dbReference type="ARBA" id="ARBA00007249"/>
    </source>
</evidence>
<evidence type="ECO:0000256" key="12">
    <source>
        <dbReference type="ARBA" id="ARBA00023134"/>
    </source>
</evidence>
<dbReference type="InterPro" id="IPR019786">
    <property type="entry name" value="Zinc_finger_PHD-type_CS"/>
</dbReference>
<dbReference type="SMART" id="SM00755">
    <property type="entry name" value="Grip"/>
    <property type="match status" value="1"/>
</dbReference>
<dbReference type="SUPFAM" id="SSF50465">
    <property type="entry name" value="EF-Tu/eEF-1alpha/eIF2-gamma C-terminal domain"/>
    <property type="match status" value="1"/>
</dbReference>
<evidence type="ECO:0000256" key="1">
    <source>
        <dbReference type="ARBA" id="ARBA00003982"/>
    </source>
</evidence>
<evidence type="ECO:0000256" key="2">
    <source>
        <dbReference type="ARBA" id="ARBA00004496"/>
    </source>
</evidence>
<dbReference type="InterPro" id="IPR000237">
    <property type="entry name" value="GRIP_dom"/>
</dbReference>
<dbReference type="InterPro" id="IPR004539">
    <property type="entry name" value="Transl_elong_EF1A_euk/arc"/>
</dbReference>
<dbReference type="InterPro" id="IPR013087">
    <property type="entry name" value="Znf_C2H2_type"/>
</dbReference>
<evidence type="ECO:0000259" key="17">
    <source>
        <dbReference type="PROSITE" id="PS50913"/>
    </source>
</evidence>
<comment type="similarity">
    <text evidence="3">Belongs to the TRAFAC class translation factor GTPase superfamily. Classic translation factor GTPase family. EF-Tu/EF-1A subfamily.</text>
</comment>
<dbReference type="InterPro" id="IPR027417">
    <property type="entry name" value="P-loop_NTPase"/>
</dbReference>
<evidence type="ECO:0000256" key="4">
    <source>
        <dbReference type="ARBA" id="ARBA00022490"/>
    </source>
</evidence>
<keyword evidence="6" id="KW-0479">Metal-binding</keyword>
<feature type="coiled-coil region" evidence="14">
    <location>
        <begin position="647"/>
        <end position="712"/>
    </location>
</feature>
<evidence type="ECO:0000256" key="6">
    <source>
        <dbReference type="ARBA" id="ARBA00022723"/>
    </source>
</evidence>
<dbReference type="CDD" id="cd03705">
    <property type="entry name" value="EF1_alpha_III"/>
    <property type="match status" value="1"/>
</dbReference>
<keyword evidence="7" id="KW-0547">Nucleotide-binding</keyword>
<dbReference type="Gene3D" id="3.40.50.300">
    <property type="entry name" value="P-loop containing nucleotide triphosphate hydrolases"/>
    <property type="match status" value="1"/>
</dbReference>
<name>A0A8J6LAR4_TENMO</name>
<keyword evidence="9 13" id="KW-0863">Zinc-finger</keyword>
<dbReference type="InterPro" id="IPR000795">
    <property type="entry name" value="T_Tr_GTP-bd_dom"/>
</dbReference>
<dbReference type="InterPro" id="IPR016177">
    <property type="entry name" value="DNA-bd_dom_sf"/>
</dbReference>
<feature type="coiled-coil region" evidence="14">
    <location>
        <begin position="741"/>
        <end position="894"/>
    </location>
</feature>
<evidence type="ECO:0000259" key="16">
    <source>
        <dbReference type="PROSITE" id="PS50157"/>
    </source>
</evidence>
<evidence type="ECO:0000259" key="18">
    <source>
        <dbReference type="PROSITE" id="PS51722"/>
    </source>
</evidence>
<dbReference type="PROSITE" id="PS50157">
    <property type="entry name" value="ZINC_FINGER_C2H2_2"/>
    <property type="match status" value="1"/>
</dbReference>
<dbReference type="GO" id="GO:0005737">
    <property type="term" value="C:cytoplasm"/>
    <property type="evidence" value="ECO:0007669"/>
    <property type="project" value="UniProtKB-SubCell"/>
</dbReference>
<evidence type="ECO:0000256" key="11">
    <source>
        <dbReference type="ARBA" id="ARBA00022917"/>
    </source>
</evidence>
<dbReference type="InterPro" id="IPR050100">
    <property type="entry name" value="TRAFAC_GTPase_members"/>
</dbReference>
<dbReference type="PROSITE" id="PS00028">
    <property type="entry name" value="ZINC_FINGER_C2H2_1"/>
    <property type="match status" value="1"/>
</dbReference>
<feature type="compositionally biased region" description="Basic and acidic residues" evidence="15">
    <location>
        <begin position="2083"/>
        <end position="2092"/>
    </location>
</feature>
<dbReference type="Proteomes" id="UP000719412">
    <property type="component" value="Unassembled WGS sequence"/>
</dbReference>
<evidence type="ECO:0000256" key="14">
    <source>
        <dbReference type="SAM" id="Coils"/>
    </source>
</evidence>
<dbReference type="InterPro" id="IPR031157">
    <property type="entry name" value="G_TR_CS"/>
</dbReference>
<dbReference type="Pfam" id="PF03144">
    <property type="entry name" value="GTP_EFTU_D2"/>
    <property type="match status" value="1"/>
</dbReference>
<evidence type="ECO:0000256" key="13">
    <source>
        <dbReference type="PROSITE-ProRule" id="PRU00042"/>
    </source>
</evidence>
<feature type="coiled-coil region" evidence="14">
    <location>
        <begin position="919"/>
        <end position="1175"/>
    </location>
</feature>
<dbReference type="EMBL" id="JABDTM020023652">
    <property type="protein sequence ID" value="KAH0815034.1"/>
    <property type="molecule type" value="Genomic_DNA"/>
</dbReference>
<dbReference type="Pfam" id="PF22594">
    <property type="entry name" value="GTP-eEF1A_C"/>
    <property type="match status" value="1"/>
</dbReference>
<dbReference type="GO" id="GO:0003924">
    <property type="term" value="F:GTPase activity"/>
    <property type="evidence" value="ECO:0007669"/>
    <property type="project" value="InterPro"/>
</dbReference>
<feature type="compositionally biased region" description="Polar residues" evidence="15">
    <location>
        <begin position="2004"/>
        <end position="2032"/>
    </location>
</feature>
<feature type="domain" description="GRIP" evidence="17">
    <location>
        <begin position="1327"/>
        <end position="1377"/>
    </location>
</feature>
<dbReference type="InterPro" id="IPR009001">
    <property type="entry name" value="Transl_elong_EF1A/Init_IF2_C"/>
</dbReference>
<dbReference type="GO" id="GO:0003746">
    <property type="term" value="F:translation elongation factor activity"/>
    <property type="evidence" value="ECO:0007669"/>
    <property type="project" value="UniProtKB-KW"/>
</dbReference>
<comment type="subcellular location">
    <subcellularLocation>
        <location evidence="2">Cytoplasm</location>
    </subcellularLocation>
</comment>
<dbReference type="GO" id="GO:0005525">
    <property type="term" value="F:GTP binding"/>
    <property type="evidence" value="ECO:0007669"/>
    <property type="project" value="UniProtKB-KW"/>
</dbReference>
<dbReference type="Pfam" id="PF00009">
    <property type="entry name" value="GTP_EFTU"/>
    <property type="match status" value="1"/>
</dbReference>
<dbReference type="PRINTS" id="PR00315">
    <property type="entry name" value="ELONGATNFCT"/>
</dbReference>
<dbReference type="PROSITE" id="PS50913">
    <property type="entry name" value="GRIP"/>
    <property type="match status" value="1"/>
</dbReference>
<dbReference type="FunFam" id="2.40.30.10:FF:000005">
    <property type="entry name" value="Elongation factor 1-alpha"/>
    <property type="match status" value="1"/>
</dbReference>
<keyword evidence="4" id="KW-0963">Cytoplasm</keyword>
<keyword evidence="14" id="KW-0175">Coiled coil</keyword>
<dbReference type="InterPro" id="IPR013083">
    <property type="entry name" value="Znf_RING/FYVE/PHD"/>
</dbReference>
<dbReference type="GO" id="GO:0003677">
    <property type="term" value="F:DNA binding"/>
    <property type="evidence" value="ECO:0007669"/>
    <property type="project" value="InterPro"/>
</dbReference>
<proteinExistence type="inferred from homology"/>
<feature type="coiled-coil region" evidence="14">
    <location>
        <begin position="84"/>
        <end position="324"/>
    </location>
</feature>
<dbReference type="Pfam" id="PF01465">
    <property type="entry name" value="GRIP"/>
    <property type="match status" value="1"/>
</dbReference>
<keyword evidence="8" id="KW-0251">Elongation factor</keyword>
<dbReference type="Pfam" id="PF20826">
    <property type="entry name" value="PHD_5"/>
    <property type="match status" value="1"/>
</dbReference>
<dbReference type="PROSITE" id="PS01359">
    <property type="entry name" value="ZF_PHD_1"/>
    <property type="match status" value="1"/>
</dbReference>
<dbReference type="SUPFAM" id="SSF57903">
    <property type="entry name" value="FYVE/PHD zinc finger"/>
    <property type="match status" value="1"/>
</dbReference>
<evidence type="ECO:0008006" key="21">
    <source>
        <dbReference type="Google" id="ProtNLM"/>
    </source>
</evidence>
<feature type="coiled-coil region" evidence="14">
    <location>
        <begin position="20"/>
        <end position="57"/>
    </location>
</feature>
<dbReference type="InterPro" id="IPR004161">
    <property type="entry name" value="EFTu-like_2"/>
</dbReference>
<dbReference type="HAMAP" id="MF_00118_A">
    <property type="entry name" value="EF_Tu_A"/>
    <property type="match status" value="1"/>
</dbReference>
<dbReference type="Gene3D" id="1.10.220.60">
    <property type="entry name" value="GRIP domain"/>
    <property type="match status" value="1"/>
</dbReference>
<sequence>METNSSNESAKKISLENLSKEDLIKRCERLLILAQRAKQAKDVLQEENSELKNKLKLDPLNEGNATDEIIESLTEQKLLHVTTIEDLKHQNSLLNNKLKKCTQDLRLCEDKTNVLDNENVSYKRQTKRLTDENEQLITHLETLEKQLEECKKLGLEQQEQLLTLENSKQLLEDANQKLQSQNVSNEADELQKMLSISLEEVKKLQSENVVIKDKIEALKINLSEKDKNILTISEELQLKIKLANDLQGQLEELKNIQNLEALRDDNEKLKVQNEELNKVNVCLQEEILKIKELEQTSKITEDKFQDQEKTVDKLKQKLRTYHAKIVKFAGNIKELKENKNEILLLFKTYTDQVEEWKEQLNVACQKLCEHVDRISAQNEEFLSENQNLKESNAKFIEQLEAHKTDDEKSKDLNELEKIKTENVKLTDEISQLLQQQDEYKNQIEILLAERDSTSNKLMELAEKHQEELKVFDDQNKKDTIEIKNRIEENEKICIEYRKVISKLEEEVSMHLRELDELQQKNYILQEALDHSKVTEKQFADKTSEEILKLVQQNAELMEMNQKHQEKCNNVKEKECQTDENDPTSNESEELVKSLRRENAELLTEMNEMNQALKERGETISKFQAHCEEIMKKLQIYETQANKNVDNITQKEEIIKTLQQQVENLKNKDNTETYSNETENVVIAKDLEIRELKNEIEALKEKLNANLDSSYAESESMSTSTISRSEEVNRLKDLEGSWEERYGKLRNLAVKLKGKVRDLSNELVKEQNEKNDIQQKCANTVKSVSTLQVQCDKLEDELETSKKQVKEYSAKLEATAVEIDKDKQKLVENEELISNLKKEIDELNKEKSNTEIWKKQISGKVQTFRKELEANKVMKKEFEAKIAKLSADLEAKEQALKAESVCHQQTKNSLEHSNNERKKNSVLNLEMQDYERSVKELSQKLEKRQEEINKLKSQLESQKSTANAVREQNKLLEERAEEMNAKITSAQSELSTHKKQITELEETVLQKENKVQHFTQLLESVRSENEELSTELSKVIAEHQKINGSLKDEKEHLRSQILGLQQTLRETQDTLKLKEDELNIVQNDYDNYKVRAQSVLRQNHTRDVGLEEKLSEELLALRTKCETLSSELKEYKNLVDTLRKDNEVVFREKSDLYNKYQEVTSESEDLKCLYDQLTNKHQQMVIEHGETVRSLKVHAETLAQCYRQQLSEQEVRHNREIIELQSKIEKAPSPTELPFPPLPTMHREEGEGSESTENTNKTNMHPVPLERLLGSDAEQEISFVKKQLSEEESKVTHLTALLADTEQDLAKHVQMNKLLKEEIRRQQRSVEREKHAENLEYLKNVVFKFVTLHSGDERSRLVPVLNTILKLSPEETQKLSMVAQKIHINIVVIGHVDSGKSTSTGHLIYKCGGIDKRTIEKFEKEAQEMGKGSFKYAWVLDKLKAERERGITIDIALWKFETAKYYVTIIDAPGHRDFIKNMITGTSQADCAVLIVAAGTGEFEAGISKNGQTREHALLAFTLGVKQLIVGVNKMDSTEPPYSETRFEEIKKEVSSYIKKIGYNPAAVAFVPISGWHGDNMLEASDKMPWFKGWSVERKEGKAEGKTLIEALDAILPPSRPTEKPLRLPLQDVYKIGGIGTVPVGRVETGVLKPGMVVTFAPVGLTTEVKSVEMHHEALQEAVPGDNVGFNVKNVSVKELRRGYVAGDSKNNPPRGAADFTAQVIVLNHPGQIANGYTPVLDCHTAHIACKFAEIKEKCDRRTGKTTEENPKSIKSGDAAIVNLVPSKPLCVESFQEFPPLGRFAVRDMRQTVAVGVIKSVNFKDTAGKVQQQLLQLEQQHLQQLLVQLQLLNQSCPDNRRFRSRTEVKAYLEESKLMKYNWSMFDFSLHRHRNRKKDIESEATRLSQEAPTETFEHEETSELVTEEEENKNYLKIPIVDDAYQCPIEGCGKTYRKENLAQMHVKHYHPEYTKFLDSTPNVADLAYARTVGESLDKSPGVKTPVAKPLQKSTNLRSSAKLSQSPQMESESKPQSPLPSKNKDSEIIKLLNTKPFDGKKDNDAIKPLPAGLPSNMYPDIKLKDLLNKSEGIPNRDDLNLRALSTTRPPTGIKTLLPVTRSENKTSPQLPDSEPVNNKIKSSLKRKRGLVDSVDSPKGNEPLENTLIPQETPPLPEPNNIIIEGGQVIKIVRMKQEEIINCTCGYTEEDGLMIQCDLCLCWQHAFCNNIERESQVPEKYVCCICQNPARQRMSKKYYHDQDWLKHGILATTNFHTKDEEALSKRFEKLKKSHDISGGLLEVREFVNSLKVKLKIAEAKNHPKLYLWSKPWEKLPLPEKICFKSEDVKPKTEKCEDDIKEENSVKTEQSDSMLMMILKGTKEEIEENHIADDHLDSLPAPIIPQPEAAIDSADCRLNLLDHIAHSQSLVEQRLDDFEKQIESLEDTTLYYEDDENYPRTRQTLNMLLRDLNTLQELSQLTTL</sequence>